<evidence type="ECO:0008006" key="3">
    <source>
        <dbReference type="Google" id="ProtNLM"/>
    </source>
</evidence>
<proteinExistence type="predicted"/>
<dbReference type="Proteomes" id="UP001157046">
    <property type="component" value="Unassembled WGS sequence"/>
</dbReference>
<sequence>MANSTLGIWEDILLLDKQLTEEQRIIRDMARDFCQTELMPGILKANREGTRCFSR</sequence>
<organism evidence="1 2">
    <name type="scientific">Shewanella glacialipiscicola</name>
    <dbReference type="NCBI Taxonomy" id="614069"/>
    <lineage>
        <taxon>Bacteria</taxon>
        <taxon>Pseudomonadati</taxon>
        <taxon>Pseudomonadota</taxon>
        <taxon>Gammaproteobacteria</taxon>
        <taxon>Alteromonadales</taxon>
        <taxon>Shewanellaceae</taxon>
        <taxon>Shewanella</taxon>
    </lineage>
</organism>
<reference evidence="2" key="1">
    <citation type="journal article" date="2019" name="Int. J. Syst. Evol. Microbiol.">
        <title>The Global Catalogue of Microorganisms (GCM) 10K type strain sequencing project: providing services to taxonomists for standard genome sequencing and annotation.</title>
        <authorList>
            <consortium name="The Broad Institute Genomics Platform"/>
            <consortium name="The Broad Institute Genome Sequencing Center for Infectious Disease"/>
            <person name="Wu L."/>
            <person name="Ma J."/>
        </authorList>
    </citation>
    <scope>NUCLEOTIDE SEQUENCE [LARGE SCALE GENOMIC DNA]</scope>
    <source>
        <strain evidence="2">NBRC 102030</strain>
    </source>
</reference>
<name>A0ABQ6J5D7_9GAMM</name>
<dbReference type="Gene3D" id="1.10.540.10">
    <property type="entry name" value="Acyl-CoA dehydrogenase/oxidase, N-terminal domain"/>
    <property type="match status" value="1"/>
</dbReference>
<keyword evidence="2" id="KW-1185">Reference proteome</keyword>
<dbReference type="InterPro" id="IPR037069">
    <property type="entry name" value="AcylCoA_DH/ox_N_sf"/>
</dbReference>
<dbReference type="InterPro" id="IPR009100">
    <property type="entry name" value="AcylCoA_DH/oxidase_NM_dom_sf"/>
</dbReference>
<dbReference type="RefSeq" id="WP_248938123.1">
    <property type="nucleotide sequence ID" value="NZ_BSUY01000001.1"/>
</dbReference>
<evidence type="ECO:0000313" key="2">
    <source>
        <dbReference type="Proteomes" id="UP001157046"/>
    </source>
</evidence>
<gene>
    <name evidence="1" type="ORF">GCM10025855_16750</name>
</gene>
<dbReference type="EMBL" id="BSUY01000001">
    <property type="protein sequence ID" value="GMA82142.1"/>
    <property type="molecule type" value="Genomic_DNA"/>
</dbReference>
<comment type="caution">
    <text evidence="1">The sequence shown here is derived from an EMBL/GenBank/DDBJ whole genome shotgun (WGS) entry which is preliminary data.</text>
</comment>
<dbReference type="SUPFAM" id="SSF56645">
    <property type="entry name" value="Acyl-CoA dehydrogenase NM domain-like"/>
    <property type="match status" value="1"/>
</dbReference>
<evidence type="ECO:0000313" key="1">
    <source>
        <dbReference type="EMBL" id="GMA82142.1"/>
    </source>
</evidence>
<accession>A0ABQ6J5D7</accession>
<protein>
    <recommendedName>
        <fullName evidence="3">Acyl-CoA dehydrogenase</fullName>
    </recommendedName>
</protein>